<evidence type="ECO:0000256" key="10">
    <source>
        <dbReference type="SAM" id="MobiDB-lite"/>
    </source>
</evidence>
<dbReference type="Gene3D" id="3.20.20.80">
    <property type="entry name" value="Glycosidases"/>
    <property type="match status" value="1"/>
</dbReference>
<feature type="region of interest" description="Disordered" evidence="10">
    <location>
        <begin position="129"/>
        <end position="153"/>
    </location>
</feature>
<dbReference type="Pfam" id="PF00041">
    <property type="entry name" value="fn3"/>
    <property type="match status" value="1"/>
</dbReference>
<evidence type="ECO:0000256" key="9">
    <source>
        <dbReference type="RuleBase" id="RU000489"/>
    </source>
</evidence>
<dbReference type="GO" id="GO:0008843">
    <property type="term" value="F:endochitinase activity"/>
    <property type="evidence" value="ECO:0007669"/>
    <property type="project" value="UniProtKB-EC"/>
</dbReference>
<feature type="domain" description="Fibronectin type-III" evidence="12">
    <location>
        <begin position="145"/>
        <end position="230"/>
    </location>
</feature>
<dbReference type="Pfam" id="PF00704">
    <property type="entry name" value="Glyco_hydro_18"/>
    <property type="match status" value="1"/>
</dbReference>
<feature type="compositionally biased region" description="Low complexity" evidence="10">
    <location>
        <begin position="216"/>
        <end position="231"/>
    </location>
</feature>
<dbReference type="SUPFAM" id="SSF49384">
    <property type="entry name" value="Carbohydrate-binding domain"/>
    <property type="match status" value="1"/>
</dbReference>
<dbReference type="PROSITE" id="PS51910">
    <property type="entry name" value="GH18_2"/>
    <property type="match status" value="1"/>
</dbReference>
<dbReference type="InterPro" id="IPR029070">
    <property type="entry name" value="Chitinase_insertion_sf"/>
</dbReference>
<feature type="region of interest" description="Disordered" evidence="10">
    <location>
        <begin position="212"/>
        <end position="241"/>
    </location>
</feature>
<dbReference type="Proteomes" id="UP000637578">
    <property type="component" value="Unassembled WGS sequence"/>
</dbReference>
<dbReference type="CDD" id="cd00063">
    <property type="entry name" value="FN3"/>
    <property type="match status" value="1"/>
</dbReference>
<protein>
    <recommendedName>
        <fullName evidence="3">chitinase</fullName>
        <ecNumber evidence="3">3.2.1.14</ecNumber>
    </recommendedName>
</protein>
<reference evidence="15" key="2">
    <citation type="submission" date="2020-09" db="EMBL/GenBank/DDBJ databases">
        <authorList>
            <person name="Sun Q."/>
            <person name="Zhou Y."/>
        </authorList>
    </citation>
    <scope>NUCLEOTIDE SEQUENCE</scope>
    <source>
        <strain evidence="15">CGMCC 4.5737</strain>
    </source>
</reference>
<dbReference type="Pfam" id="PF00553">
    <property type="entry name" value="CBM_2"/>
    <property type="match status" value="1"/>
</dbReference>
<comment type="catalytic activity">
    <reaction evidence="1">
        <text>Random endo-hydrolysis of N-acetyl-beta-D-glucosaminide (1-&gt;4)-beta-linkages in chitin and chitodextrins.</text>
        <dbReference type="EC" id="3.2.1.14"/>
    </reaction>
</comment>
<dbReference type="CDD" id="cd06548">
    <property type="entry name" value="GH18_chitinase"/>
    <property type="match status" value="1"/>
</dbReference>
<dbReference type="InterPro" id="IPR017853">
    <property type="entry name" value="GH"/>
</dbReference>
<evidence type="ECO:0000256" key="6">
    <source>
        <dbReference type="ARBA" id="ARBA00023277"/>
    </source>
</evidence>
<dbReference type="InterPro" id="IPR001579">
    <property type="entry name" value="Glyco_hydro_18_chit_AS"/>
</dbReference>
<evidence type="ECO:0000256" key="1">
    <source>
        <dbReference type="ARBA" id="ARBA00000822"/>
    </source>
</evidence>
<keyword evidence="5" id="KW-0146">Chitin degradation</keyword>
<dbReference type="SMART" id="SM00060">
    <property type="entry name" value="FN3"/>
    <property type="match status" value="1"/>
</dbReference>
<evidence type="ECO:0000259" key="13">
    <source>
        <dbReference type="PROSITE" id="PS51173"/>
    </source>
</evidence>
<gene>
    <name evidence="15" type="ORF">GCM10012275_33540</name>
</gene>
<dbReference type="RefSeq" id="WP_189058671.1">
    <property type="nucleotide sequence ID" value="NZ_BMMK01000014.1"/>
</dbReference>
<feature type="chain" id="PRO_5035165070" description="chitinase" evidence="11">
    <location>
        <begin position="28"/>
        <end position="650"/>
    </location>
</feature>
<feature type="compositionally biased region" description="Gly residues" evidence="10">
    <location>
        <begin position="232"/>
        <end position="241"/>
    </location>
</feature>
<dbReference type="Gene3D" id="2.60.40.290">
    <property type="match status" value="1"/>
</dbReference>
<dbReference type="GO" id="GO:0008061">
    <property type="term" value="F:chitin binding"/>
    <property type="evidence" value="ECO:0007669"/>
    <property type="project" value="InterPro"/>
</dbReference>
<evidence type="ECO:0000256" key="5">
    <source>
        <dbReference type="ARBA" id="ARBA00023024"/>
    </source>
</evidence>
<keyword evidence="6" id="KW-0119">Carbohydrate metabolism</keyword>
<dbReference type="SMART" id="SM00637">
    <property type="entry name" value="CBD_II"/>
    <property type="match status" value="1"/>
</dbReference>
<dbReference type="PANTHER" id="PTHR11177:SF317">
    <property type="entry name" value="CHITINASE 12-RELATED"/>
    <property type="match status" value="1"/>
</dbReference>
<dbReference type="InterPro" id="IPR013783">
    <property type="entry name" value="Ig-like_fold"/>
</dbReference>
<dbReference type="InterPro" id="IPR050314">
    <property type="entry name" value="Glycosyl_Hydrlase_18"/>
</dbReference>
<dbReference type="InterPro" id="IPR036116">
    <property type="entry name" value="FN3_sf"/>
</dbReference>
<evidence type="ECO:0000256" key="3">
    <source>
        <dbReference type="ARBA" id="ARBA00012729"/>
    </source>
</evidence>
<dbReference type="InterPro" id="IPR001223">
    <property type="entry name" value="Glyco_hydro18_cat"/>
</dbReference>
<feature type="domain" description="CBM2" evidence="13">
    <location>
        <begin position="24"/>
        <end position="134"/>
    </location>
</feature>
<dbReference type="PROSITE" id="PS51173">
    <property type="entry name" value="CBM2"/>
    <property type="match status" value="1"/>
</dbReference>
<sequence length="650" mass="69564">MPRCRWQLPVALATLLVALGLTAPAHAGDGLTATFTKTSDWGTGYEARYTIKNGSPTAIDGWTVEFTLPSGHRISSLWDATYTVSGQQVTVRNASWNGAVASGAQVSFGFGVAYSGTYADPGDCTVNGRPCDGSSGTPDTESPTAPANLRNTGATSNSITLAWDAASDNIGVTAYDVLRGDTKAGTTSQTSFTVTGLAAGTSYTFTVKARDAAGNTSPASSPVTASTTEGNGDPGPGPGGQRKVGYFTQWGIYDRGYFVKNIDTSGTAAKLTHINYAFGNVSADGRCFEANQQGVGDAWADYQRRFSAGQTVDGVADRYDQPLAGNFNQLKKLKAKHPHLKVNFSLGGWTWSKYFSNAALTDASRKAFVASCIDLFIKGNLPRIGGEPQGGPGSAAGVFDGIDIDWEWPGSEGNAGNIVRPEDRQNFTLLLAEFRRQLDAYGAEVGRKYELTAFLPADPAKIEAGFEVPKIFSYLDFATVQGYDLHGAWEKITNHQSALYVPEGDPSEPERRFSVDKAISTYVDKGAPKDELVLGVPFYGRGWTGVPNVNDGLFQPASGPAPGRWEDGYEDYKRLKNLVGRGYTVYRDTIAGHAWLFDGSTFWTFDDPTELTRKTSYIKSKGLGGAMIWSLDGDTANGELMSAIHNGLSR</sequence>
<dbReference type="Gene3D" id="3.10.50.10">
    <property type="match status" value="1"/>
</dbReference>
<dbReference type="InterPro" id="IPR001919">
    <property type="entry name" value="CBD2"/>
</dbReference>
<keyword evidence="4 9" id="KW-0378">Hydrolase</keyword>
<reference evidence="15" key="1">
    <citation type="journal article" date="2014" name="Int. J. Syst. Evol. Microbiol.">
        <title>Complete genome sequence of Corynebacterium casei LMG S-19264T (=DSM 44701T), isolated from a smear-ripened cheese.</title>
        <authorList>
            <consortium name="US DOE Joint Genome Institute (JGI-PGF)"/>
            <person name="Walter F."/>
            <person name="Albersmeier A."/>
            <person name="Kalinowski J."/>
            <person name="Ruckert C."/>
        </authorList>
    </citation>
    <scope>NUCLEOTIDE SEQUENCE</scope>
    <source>
        <strain evidence="15">CGMCC 4.5737</strain>
    </source>
</reference>
<evidence type="ECO:0000313" key="15">
    <source>
        <dbReference type="EMBL" id="GGM59728.1"/>
    </source>
</evidence>
<evidence type="ECO:0000256" key="11">
    <source>
        <dbReference type="SAM" id="SignalP"/>
    </source>
</evidence>
<evidence type="ECO:0000256" key="8">
    <source>
        <dbReference type="ARBA" id="ARBA00023326"/>
    </source>
</evidence>
<dbReference type="GO" id="GO:0006032">
    <property type="term" value="P:chitin catabolic process"/>
    <property type="evidence" value="ECO:0007669"/>
    <property type="project" value="UniProtKB-KW"/>
</dbReference>
<evidence type="ECO:0000256" key="7">
    <source>
        <dbReference type="ARBA" id="ARBA00023295"/>
    </source>
</evidence>
<feature type="compositionally biased region" description="Polar residues" evidence="10">
    <location>
        <begin position="134"/>
        <end position="153"/>
    </location>
</feature>
<dbReference type="InterPro" id="IPR003961">
    <property type="entry name" value="FN3_dom"/>
</dbReference>
<evidence type="ECO:0000259" key="14">
    <source>
        <dbReference type="PROSITE" id="PS51910"/>
    </source>
</evidence>
<dbReference type="AlphaFoldDB" id="A0A8J3CGZ7"/>
<keyword evidence="11" id="KW-0732">Signal</keyword>
<dbReference type="GO" id="GO:0000272">
    <property type="term" value="P:polysaccharide catabolic process"/>
    <property type="evidence" value="ECO:0007669"/>
    <property type="project" value="UniProtKB-KW"/>
</dbReference>
<evidence type="ECO:0000313" key="16">
    <source>
        <dbReference type="Proteomes" id="UP000637578"/>
    </source>
</evidence>
<dbReference type="SUPFAM" id="SSF49265">
    <property type="entry name" value="Fibronectin type III"/>
    <property type="match status" value="1"/>
</dbReference>
<evidence type="ECO:0000256" key="4">
    <source>
        <dbReference type="ARBA" id="ARBA00022801"/>
    </source>
</evidence>
<dbReference type="InterPro" id="IPR012291">
    <property type="entry name" value="CBM2_carb-bd_dom_sf"/>
</dbReference>
<dbReference type="InterPro" id="IPR008965">
    <property type="entry name" value="CBM2/CBM3_carb-bd_dom_sf"/>
</dbReference>
<dbReference type="Gene3D" id="2.60.40.10">
    <property type="entry name" value="Immunoglobulins"/>
    <property type="match status" value="1"/>
</dbReference>
<dbReference type="EC" id="3.2.1.14" evidence="3"/>
<keyword evidence="7 9" id="KW-0326">Glycosidase</keyword>
<accession>A0A8J3CGZ7</accession>
<dbReference type="PROSITE" id="PS50853">
    <property type="entry name" value="FN3"/>
    <property type="match status" value="1"/>
</dbReference>
<keyword evidence="8" id="KW-0624">Polysaccharide degradation</keyword>
<dbReference type="PANTHER" id="PTHR11177">
    <property type="entry name" value="CHITINASE"/>
    <property type="match status" value="1"/>
</dbReference>
<dbReference type="SUPFAM" id="SSF54556">
    <property type="entry name" value="Chitinase insertion domain"/>
    <property type="match status" value="1"/>
</dbReference>
<feature type="domain" description="GH18" evidence="14">
    <location>
        <begin position="241"/>
        <end position="650"/>
    </location>
</feature>
<proteinExistence type="inferred from homology"/>
<keyword evidence="16" id="KW-1185">Reference proteome</keyword>
<feature type="signal peptide" evidence="11">
    <location>
        <begin position="1"/>
        <end position="27"/>
    </location>
</feature>
<dbReference type="PROSITE" id="PS01095">
    <property type="entry name" value="GH18_1"/>
    <property type="match status" value="1"/>
</dbReference>
<evidence type="ECO:0000256" key="2">
    <source>
        <dbReference type="ARBA" id="ARBA00009121"/>
    </source>
</evidence>
<comment type="caution">
    <text evidence="15">The sequence shown here is derived from an EMBL/GenBank/DDBJ whole genome shotgun (WGS) entry which is preliminary data.</text>
</comment>
<evidence type="ECO:0000259" key="12">
    <source>
        <dbReference type="PROSITE" id="PS50853"/>
    </source>
</evidence>
<dbReference type="SMART" id="SM00636">
    <property type="entry name" value="Glyco_18"/>
    <property type="match status" value="1"/>
</dbReference>
<comment type="similarity">
    <text evidence="2">Belongs to the glycosyl hydrolase 18 family. Chitinase class II subfamily.</text>
</comment>
<name>A0A8J3CGZ7_9PSEU</name>
<organism evidence="15 16">
    <name type="scientific">Longimycelium tulufanense</name>
    <dbReference type="NCBI Taxonomy" id="907463"/>
    <lineage>
        <taxon>Bacteria</taxon>
        <taxon>Bacillati</taxon>
        <taxon>Actinomycetota</taxon>
        <taxon>Actinomycetes</taxon>
        <taxon>Pseudonocardiales</taxon>
        <taxon>Pseudonocardiaceae</taxon>
        <taxon>Longimycelium</taxon>
    </lineage>
</organism>
<dbReference type="GO" id="GO:0030247">
    <property type="term" value="F:polysaccharide binding"/>
    <property type="evidence" value="ECO:0007669"/>
    <property type="project" value="UniProtKB-UniRule"/>
</dbReference>
<dbReference type="EMBL" id="BMMK01000014">
    <property type="protein sequence ID" value="GGM59728.1"/>
    <property type="molecule type" value="Genomic_DNA"/>
</dbReference>
<dbReference type="SUPFAM" id="SSF51445">
    <property type="entry name" value="(Trans)glycosidases"/>
    <property type="match status" value="1"/>
</dbReference>
<dbReference type="InterPro" id="IPR011583">
    <property type="entry name" value="Chitinase_II/V-like_cat"/>
</dbReference>